<organism evidence="2 3">
    <name type="scientific">Arthrobacter alpinus</name>
    <dbReference type="NCBI Taxonomy" id="656366"/>
    <lineage>
        <taxon>Bacteria</taxon>
        <taxon>Bacillati</taxon>
        <taxon>Actinomycetota</taxon>
        <taxon>Actinomycetes</taxon>
        <taxon>Micrococcales</taxon>
        <taxon>Micrococcaceae</taxon>
        <taxon>Arthrobacter</taxon>
    </lineage>
</organism>
<gene>
    <name evidence="2" type="ORF">AOC05_06850</name>
</gene>
<proteinExistence type="predicted"/>
<dbReference type="AlphaFoldDB" id="A0A0M3UFY0"/>
<dbReference type="EMBL" id="CP012677">
    <property type="protein sequence ID" value="ALE92115.1"/>
    <property type="molecule type" value="Genomic_DNA"/>
</dbReference>
<name>A0A0M3UFY0_9MICC</name>
<evidence type="ECO:0000256" key="1">
    <source>
        <dbReference type="SAM" id="Phobius"/>
    </source>
</evidence>
<accession>A0A0M3UFY0</accession>
<feature type="transmembrane region" description="Helical" evidence="1">
    <location>
        <begin position="21"/>
        <end position="39"/>
    </location>
</feature>
<sequence length="380" mass="39728">MSDRSHPRISFVASPLRLISLILVACLFLGLSFVLGLFVKSPNEMALTVADTQIPITVPATTTTISNATQIQATIVAGQTTGISVTAVEGADRPIATQVFVKPGDTLTPGIALGTVSGRPLFMTSNNVPLYRNLKLKDTGPDVQALQAEFASWGYYIDQSGVVGENFFNVLRAIYKSAGVALPGGDTPFFPWREFVHLPIDGATVTSVAAIGSELTKDSPLVQIKISPDQIIGRAGLTSGERFKSGAPVVLNFSGTKLDSTVSAVTGFIEGDGTKPSGIDISVSVPATLKDALPGATGTVSTSDSEITGLAVPLTGIRADSQGQYLLVSDDLSTKPAKENNADNPATRREPVEILGQAEGWVLLKPPTAVKEGELILVSP</sequence>
<evidence type="ECO:0000313" key="2">
    <source>
        <dbReference type="EMBL" id="ALE92115.1"/>
    </source>
</evidence>
<dbReference type="OrthoDB" id="3268648at2"/>
<keyword evidence="1" id="KW-0472">Membrane</keyword>
<dbReference type="RefSeq" id="WP_062006592.1">
    <property type="nucleotide sequence ID" value="NZ_CP012677.1"/>
</dbReference>
<evidence type="ECO:0008006" key="4">
    <source>
        <dbReference type="Google" id="ProtNLM"/>
    </source>
</evidence>
<dbReference type="KEGG" id="aaq:AOC05_06850"/>
<protein>
    <recommendedName>
        <fullName evidence="4">Peptidoglycan binding domain-containing protein</fullName>
    </recommendedName>
</protein>
<dbReference type="PATRIC" id="fig|656366.3.peg.1466"/>
<keyword evidence="3" id="KW-1185">Reference proteome</keyword>
<reference evidence="3" key="1">
    <citation type="submission" date="2015-09" db="EMBL/GenBank/DDBJ databases">
        <title>Complete genome of Arthrobacter alpinus strain R3.8.</title>
        <authorList>
            <person name="See-Too W.S."/>
            <person name="Chan K.G."/>
        </authorList>
    </citation>
    <scope>NUCLEOTIDE SEQUENCE [LARGE SCALE GENOMIC DNA]</scope>
    <source>
        <strain evidence="3">R3.8</strain>
    </source>
</reference>
<keyword evidence="1" id="KW-0812">Transmembrane</keyword>
<keyword evidence="1" id="KW-1133">Transmembrane helix</keyword>
<evidence type="ECO:0000313" key="3">
    <source>
        <dbReference type="Proteomes" id="UP000062833"/>
    </source>
</evidence>
<dbReference type="Proteomes" id="UP000062833">
    <property type="component" value="Chromosome"/>
</dbReference>